<proteinExistence type="predicted"/>
<feature type="domain" description="4Fe-4S ferredoxin-type" evidence="1">
    <location>
        <begin position="22"/>
        <end position="54"/>
    </location>
</feature>
<dbReference type="SUPFAM" id="SSF54862">
    <property type="entry name" value="4Fe-4S ferredoxins"/>
    <property type="match status" value="1"/>
</dbReference>
<dbReference type="Gene3D" id="3.30.70.20">
    <property type="match status" value="1"/>
</dbReference>
<feature type="non-terminal residue" evidence="2">
    <location>
        <position position="76"/>
    </location>
</feature>
<protein>
    <recommendedName>
        <fullName evidence="1">4Fe-4S ferredoxin-type domain-containing protein</fullName>
    </recommendedName>
</protein>
<reference evidence="2" key="1">
    <citation type="journal article" date="2014" name="Front. Microbiol.">
        <title>High frequency of phylogenetically diverse reductive dehalogenase-homologous genes in deep subseafloor sedimentary metagenomes.</title>
        <authorList>
            <person name="Kawai M."/>
            <person name="Futagami T."/>
            <person name="Toyoda A."/>
            <person name="Takaki Y."/>
            <person name="Nishi S."/>
            <person name="Hori S."/>
            <person name="Arai W."/>
            <person name="Tsubouchi T."/>
            <person name="Morono Y."/>
            <person name="Uchiyama I."/>
            <person name="Ito T."/>
            <person name="Fujiyama A."/>
            <person name="Inagaki F."/>
            <person name="Takami H."/>
        </authorList>
    </citation>
    <scope>NUCLEOTIDE SEQUENCE</scope>
    <source>
        <strain evidence="2">Expedition CK06-06</strain>
    </source>
</reference>
<gene>
    <name evidence="2" type="ORF">S01H1_68022</name>
</gene>
<sequence length="76" mass="8258">MKVCPTHALQPAGLQAGIEGMFTPVLTPRIGACEEQCNLCGQVCPTGAIRNLPLEEKKYAIMGNATIERNRCIAWE</sequence>
<evidence type="ECO:0000259" key="1">
    <source>
        <dbReference type="PROSITE" id="PS51379"/>
    </source>
</evidence>
<dbReference type="InterPro" id="IPR017896">
    <property type="entry name" value="4Fe4S_Fe-S-bd"/>
</dbReference>
<accession>X0WE88</accession>
<dbReference type="PROSITE" id="PS51379">
    <property type="entry name" value="4FE4S_FER_2"/>
    <property type="match status" value="1"/>
</dbReference>
<dbReference type="EMBL" id="BARS01045085">
    <property type="protein sequence ID" value="GAG29319.1"/>
    <property type="molecule type" value="Genomic_DNA"/>
</dbReference>
<dbReference type="AlphaFoldDB" id="X0WE88"/>
<comment type="caution">
    <text evidence="2">The sequence shown here is derived from an EMBL/GenBank/DDBJ whole genome shotgun (WGS) entry which is preliminary data.</text>
</comment>
<evidence type="ECO:0000313" key="2">
    <source>
        <dbReference type="EMBL" id="GAG29319.1"/>
    </source>
</evidence>
<name>X0WE88_9ZZZZ</name>
<organism evidence="2">
    <name type="scientific">marine sediment metagenome</name>
    <dbReference type="NCBI Taxonomy" id="412755"/>
    <lineage>
        <taxon>unclassified sequences</taxon>
        <taxon>metagenomes</taxon>
        <taxon>ecological metagenomes</taxon>
    </lineage>
</organism>